<protein>
    <submittedName>
        <fullName evidence="4">Transcriptional regulator</fullName>
    </submittedName>
</protein>
<name>A0A172QA20_9STRE</name>
<dbReference type="OrthoDB" id="9805856at2"/>
<dbReference type="AlphaFoldDB" id="A0A172QA20"/>
<evidence type="ECO:0000313" key="4">
    <source>
        <dbReference type="EMBL" id="AND80245.1"/>
    </source>
</evidence>
<dbReference type="SMART" id="SM00530">
    <property type="entry name" value="HTH_XRE"/>
    <property type="match status" value="1"/>
</dbReference>
<dbReference type="InterPro" id="IPR010982">
    <property type="entry name" value="Lambda_DNA-bd_dom_sf"/>
</dbReference>
<accession>A0A172QA20</accession>
<organism evidence="4 5">
    <name type="scientific">Streptococcus pantholopis</name>
    <dbReference type="NCBI Taxonomy" id="1811193"/>
    <lineage>
        <taxon>Bacteria</taxon>
        <taxon>Bacillati</taxon>
        <taxon>Bacillota</taxon>
        <taxon>Bacilli</taxon>
        <taxon>Lactobacillales</taxon>
        <taxon>Streptococcaceae</taxon>
        <taxon>Streptococcus</taxon>
    </lineage>
</organism>
<dbReference type="PROSITE" id="PS50943">
    <property type="entry name" value="HTH_CROC1"/>
    <property type="match status" value="1"/>
</dbReference>
<feature type="domain" description="HTH cro/C1-type" evidence="3">
    <location>
        <begin position="17"/>
        <end position="71"/>
    </location>
</feature>
<dbReference type="EMBL" id="CP014699">
    <property type="protein sequence ID" value="AND80245.1"/>
    <property type="molecule type" value="Genomic_DNA"/>
</dbReference>
<dbReference type="InterPro" id="IPR001387">
    <property type="entry name" value="Cro/C1-type_HTH"/>
</dbReference>
<keyword evidence="2" id="KW-1133">Transmembrane helix</keyword>
<keyword evidence="1" id="KW-0238">DNA-binding</keyword>
<dbReference type="Gene3D" id="1.10.260.40">
    <property type="entry name" value="lambda repressor-like DNA-binding domains"/>
    <property type="match status" value="1"/>
</dbReference>
<dbReference type="PANTHER" id="PTHR46558">
    <property type="entry name" value="TRACRIPTIONAL REGULATORY PROTEIN-RELATED-RELATED"/>
    <property type="match status" value="1"/>
</dbReference>
<gene>
    <name evidence="4" type="ORF">A0O21_09675</name>
</gene>
<dbReference type="Proteomes" id="UP000077317">
    <property type="component" value="Chromosome"/>
</dbReference>
<dbReference type="Pfam" id="PF01381">
    <property type="entry name" value="HTH_3"/>
    <property type="match status" value="1"/>
</dbReference>
<keyword evidence="2" id="KW-0812">Transmembrane</keyword>
<dbReference type="STRING" id="1811193.A0O21_09675"/>
<dbReference type="SUPFAM" id="SSF47413">
    <property type="entry name" value="lambda repressor-like DNA-binding domains"/>
    <property type="match status" value="1"/>
</dbReference>
<reference evidence="4 5" key="1">
    <citation type="journal article" date="2016" name="Int. J. Syst. Evol. Microbiol.">
        <title>Streptococcuspantholopis sp. nov., isolated from faeces of the Tibetan antelope (Pantholops hodgsonii).</title>
        <authorList>
            <person name="Bai X."/>
            <person name="Xiong Y."/>
            <person name="Lu S."/>
            <person name="Jin D."/>
            <person name="Lai X."/>
            <person name="Yang J."/>
            <person name="Niu L."/>
            <person name="Hu S."/>
            <person name="Meng X."/>
            <person name="Pu J."/>
            <person name="Ye C."/>
            <person name="Xu J."/>
        </authorList>
    </citation>
    <scope>NUCLEOTIDE SEQUENCE [LARGE SCALE GENOMIC DNA]</scope>
    <source>
        <strain evidence="4 5">TA 26</strain>
    </source>
</reference>
<dbReference type="CDD" id="cd00093">
    <property type="entry name" value="HTH_XRE"/>
    <property type="match status" value="1"/>
</dbReference>
<dbReference type="KEGG" id="spat:A0O21_09675"/>
<evidence type="ECO:0000256" key="2">
    <source>
        <dbReference type="SAM" id="Phobius"/>
    </source>
</evidence>
<proteinExistence type="predicted"/>
<evidence type="ECO:0000259" key="3">
    <source>
        <dbReference type="PROSITE" id="PS50943"/>
    </source>
</evidence>
<evidence type="ECO:0000256" key="1">
    <source>
        <dbReference type="ARBA" id="ARBA00023125"/>
    </source>
</evidence>
<feature type="transmembrane region" description="Helical" evidence="2">
    <location>
        <begin position="91"/>
        <end position="109"/>
    </location>
</feature>
<sequence>MQKSRTAAPVHSLGEKIKTQHKYLGLSQEELAEKLHVSRQAITKWENNRGIPEIGNLIAICDFFNWELDSLIKDNQLVKEKLIADSASKKWHLLVIIYLLAVIAYIIVMTFTARLFMVGLLVATVFMLFYELRIFVKEKIYQQQLPKD</sequence>
<reference evidence="5" key="2">
    <citation type="submission" date="2016-03" db="EMBL/GenBank/DDBJ databases">
        <title>Streptococcus antelopensis sp. nov., isolated from the feces of the Tibetan antelope (Pantholops hodgsonii) in Hoh Xil National Nature Reserve, Qinghai, China.</title>
        <authorList>
            <person name="Bai X."/>
        </authorList>
    </citation>
    <scope>NUCLEOTIDE SEQUENCE [LARGE SCALE GENOMIC DNA]</scope>
    <source>
        <strain evidence="5">TA 26</strain>
    </source>
</reference>
<evidence type="ECO:0000313" key="5">
    <source>
        <dbReference type="Proteomes" id="UP000077317"/>
    </source>
</evidence>
<keyword evidence="5" id="KW-1185">Reference proteome</keyword>
<feature type="transmembrane region" description="Helical" evidence="2">
    <location>
        <begin position="115"/>
        <end position="136"/>
    </location>
</feature>
<keyword evidence="2" id="KW-0472">Membrane</keyword>
<dbReference type="GO" id="GO:0003677">
    <property type="term" value="F:DNA binding"/>
    <property type="evidence" value="ECO:0007669"/>
    <property type="project" value="UniProtKB-KW"/>
</dbReference>
<dbReference type="PANTHER" id="PTHR46558:SF15">
    <property type="entry name" value="HELIX-TURN-HELIX DOMAIN PROTEIN"/>
    <property type="match status" value="1"/>
</dbReference>